<evidence type="ECO:0000256" key="7">
    <source>
        <dbReference type="ARBA" id="ARBA00023136"/>
    </source>
</evidence>
<dbReference type="GO" id="GO:0044718">
    <property type="term" value="P:siderophore transmembrane transport"/>
    <property type="evidence" value="ECO:0007669"/>
    <property type="project" value="TreeGrafter"/>
</dbReference>
<dbReference type="PROSITE" id="PS52016">
    <property type="entry name" value="TONB_DEPENDENT_REC_3"/>
    <property type="match status" value="1"/>
</dbReference>
<dbReference type="NCBIfam" id="TIGR04056">
    <property type="entry name" value="OMP_RagA_SusC"/>
    <property type="match status" value="1"/>
</dbReference>
<keyword evidence="5 12" id="KW-0732">Signal</keyword>
<keyword evidence="7 10" id="KW-0472">Membrane</keyword>
<comment type="similarity">
    <text evidence="10 11">Belongs to the TonB-dependent receptor family.</text>
</comment>
<evidence type="ECO:0000256" key="11">
    <source>
        <dbReference type="RuleBase" id="RU003357"/>
    </source>
</evidence>
<dbReference type="EMBL" id="SOAY01000010">
    <property type="protein sequence ID" value="TDT47056.1"/>
    <property type="molecule type" value="Genomic_DNA"/>
</dbReference>
<dbReference type="OrthoDB" id="9768177at2"/>
<evidence type="ECO:0000256" key="9">
    <source>
        <dbReference type="ARBA" id="ARBA00023237"/>
    </source>
</evidence>
<evidence type="ECO:0000313" key="15">
    <source>
        <dbReference type="EMBL" id="TDT47056.1"/>
    </source>
</evidence>
<keyword evidence="3 10" id="KW-1134">Transmembrane beta strand</keyword>
<dbReference type="Pfam" id="PF00593">
    <property type="entry name" value="TonB_dep_Rec_b-barrel"/>
    <property type="match status" value="1"/>
</dbReference>
<protein>
    <submittedName>
        <fullName evidence="15">TonB-linked SusC/RagA family outer membrane protein</fullName>
    </submittedName>
</protein>
<sequence length="1076" mass="114974">MRTKLNGLLTLLLALVVHISFAQQKTVSGTVTDQGGLPLPGVNIVVEGTTTGTQTDFDGNFSISAAQGQTLLFTYIGQKAVRQAVGASSTVNVTMEEDAQALEEVVVTAQGIKREKKSLGYAVSSVGEEDLEQKAEGDVGRVLNGKASGVLINAASGVSGSATNIIIRGFTSISGSNQPLFIVDGVPFSSDTNAQGSAIDGNVGSSRFLDLDPNNIANVNVLKGLAAANLYGTAGRNGVILITTKAGAAGTGKKKSEITVTSSVFFNQVSTLPDYQDQYGNGFDQAYGAFFSNWGPDFGIDEPGSFGSAYAGTTTDGTILINHPYSVNAGVSAAFPEFQGETYEYKAYDSVKNFFRTGTVTNNSVNATGSSEDGKISYSASLGNLSDQGFTPGNKLQRTTISVGGKAELSNKFTVNGTMNFTKSDVKSPPISASLGNGSTGAGASVFGHLFFTPRSVDLMGLPFQSPIDGSSVYYRGGNDIQNPRWTAENAFANQVTNRVFGSAQFTYKINDNINAFFRTGIDFYTERNEIGQNKGGAEGYIQGRYQTYDNKNTIWDHTAQINGMWQLTEKLDMNVNLGATSRRTEFSRQGVTSDQQSIFGVFKHYNFATQSSLLNSVGDPLQSDRTQNIMGVYAQAEFGYDNFAYLTLAARNDWVSNFIENSITYPSASLSILPTALIDGLQSQNGLNFLKLRAGYGTSAGFATGYPVASKAVLDTRDFLLGGNLVSSITVDDDLANPGLTPELLTEVEFGVESRFLNNRVSLDVSVYKKSTTDLISEQPLDPSTGYATTVTNIGEVQAKGIELDLGVSLFRSENPGSFSWDVTGNFTADESTVIDLGADTDNINIGGLFTDLSNFAVPNRPFGVILGSRVLRDDNGNKVVASTGSYVEENGLFEIGDPNADWRLNVSNGFNYKNFSFNFDISYRHGGDVYASTISALVGRGLTTDTQDRVSTFILPGVKADGSVNDIQINNSDYYFSNVAFGPNELQVYDGSTIRLRELRLGYSVPSKALEKTPFGSLSVSVSGQNLWFRGINVPKGVNFDPENLGVGVGNALGFDFINSPGSRRFGMSVKATF</sequence>
<dbReference type="Proteomes" id="UP000294749">
    <property type="component" value="Unassembled WGS sequence"/>
</dbReference>
<evidence type="ECO:0000256" key="12">
    <source>
        <dbReference type="SAM" id="SignalP"/>
    </source>
</evidence>
<dbReference type="GO" id="GO:0009279">
    <property type="term" value="C:cell outer membrane"/>
    <property type="evidence" value="ECO:0007669"/>
    <property type="project" value="UniProtKB-SubCell"/>
</dbReference>
<evidence type="ECO:0000313" key="16">
    <source>
        <dbReference type="Proteomes" id="UP000294749"/>
    </source>
</evidence>
<dbReference type="InterPro" id="IPR000531">
    <property type="entry name" value="Beta-barrel_TonB"/>
</dbReference>
<evidence type="ECO:0000259" key="14">
    <source>
        <dbReference type="Pfam" id="PF07715"/>
    </source>
</evidence>
<feature type="chain" id="PRO_5020593714" evidence="12">
    <location>
        <begin position="23"/>
        <end position="1076"/>
    </location>
</feature>
<gene>
    <name evidence="15" type="ORF">CLV90_1127</name>
</gene>
<dbReference type="RefSeq" id="WP_133686476.1">
    <property type="nucleotide sequence ID" value="NZ_SOAY01000010.1"/>
</dbReference>
<keyword evidence="8" id="KW-0675">Receptor</keyword>
<evidence type="ECO:0000256" key="5">
    <source>
        <dbReference type="ARBA" id="ARBA00022729"/>
    </source>
</evidence>
<dbReference type="GO" id="GO:0015344">
    <property type="term" value="F:siderophore uptake transmembrane transporter activity"/>
    <property type="evidence" value="ECO:0007669"/>
    <property type="project" value="TreeGrafter"/>
</dbReference>
<reference evidence="15 16" key="1">
    <citation type="submission" date="2019-03" db="EMBL/GenBank/DDBJ databases">
        <title>Genomic Encyclopedia of Archaeal and Bacterial Type Strains, Phase II (KMG-II): from individual species to whole genera.</title>
        <authorList>
            <person name="Goeker M."/>
        </authorList>
    </citation>
    <scope>NUCLEOTIDE SEQUENCE [LARGE SCALE GENOMIC DNA]</scope>
    <source>
        <strain evidence="15 16">DSM 25233</strain>
    </source>
</reference>
<feature type="signal peptide" evidence="12">
    <location>
        <begin position="1"/>
        <end position="22"/>
    </location>
</feature>
<keyword evidence="6 11" id="KW-0798">TonB box</keyword>
<dbReference type="InterPro" id="IPR012910">
    <property type="entry name" value="Plug_dom"/>
</dbReference>
<dbReference type="Gene3D" id="2.60.40.1120">
    <property type="entry name" value="Carboxypeptidase-like, regulatory domain"/>
    <property type="match status" value="1"/>
</dbReference>
<evidence type="ECO:0000256" key="10">
    <source>
        <dbReference type="PROSITE-ProRule" id="PRU01360"/>
    </source>
</evidence>
<keyword evidence="2 10" id="KW-0813">Transport</keyword>
<dbReference type="PANTHER" id="PTHR30069:SF29">
    <property type="entry name" value="HEMOGLOBIN AND HEMOGLOBIN-HAPTOGLOBIN-BINDING PROTEIN 1-RELATED"/>
    <property type="match status" value="1"/>
</dbReference>
<name>A0A4R7K6Z4_9FLAO</name>
<keyword evidence="4 10" id="KW-0812">Transmembrane</keyword>
<comment type="caution">
    <text evidence="15">The sequence shown here is derived from an EMBL/GenBank/DDBJ whole genome shotgun (WGS) entry which is preliminary data.</text>
</comment>
<feature type="domain" description="TonB-dependent receptor-like beta-barrel" evidence="13">
    <location>
        <begin position="464"/>
        <end position="914"/>
    </location>
</feature>
<feature type="domain" description="TonB-dependent receptor plug" evidence="14">
    <location>
        <begin position="116"/>
        <end position="239"/>
    </location>
</feature>
<evidence type="ECO:0000256" key="8">
    <source>
        <dbReference type="ARBA" id="ARBA00023170"/>
    </source>
</evidence>
<organism evidence="15 16">
    <name type="scientific">Maribacter spongiicola</name>
    <dbReference type="NCBI Taxonomy" id="1206753"/>
    <lineage>
        <taxon>Bacteria</taxon>
        <taxon>Pseudomonadati</taxon>
        <taxon>Bacteroidota</taxon>
        <taxon>Flavobacteriia</taxon>
        <taxon>Flavobacteriales</taxon>
        <taxon>Flavobacteriaceae</taxon>
        <taxon>Maribacter</taxon>
    </lineage>
</organism>
<dbReference type="PANTHER" id="PTHR30069">
    <property type="entry name" value="TONB-DEPENDENT OUTER MEMBRANE RECEPTOR"/>
    <property type="match status" value="1"/>
</dbReference>
<keyword evidence="16" id="KW-1185">Reference proteome</keyword>
<evidence type="ECO:0000256" key="4">
    <source>
        <dbReference type="ARBA" id="ARBA00022692"/>
    </source>
</evidence>
<dbReference type="Gene3D" id="2.170.130.10">
    <property type="entry name" value="TonB-dependent receptor, plug domain"/>
    <property type="match status" value="1"/>
</dbReference>
<evidence type="ECO:0000259" key="13">
    <source>
        <dbReference type="Pfam" id="PF00593"/>
    </source>
</evidence>
<evidence type="ECO:0000256" key="2">
    <source>
        <dbReference type="ARBA" id="ARBA00022448"/>
    </source>
</evidence>
<dbReference type="Pfam" id="PF13715">
    <property type="entry name" value="CarbopepD_reg_2"/>
    <property type="match status" value="1"/>
</dbReference>
<dbReference type="Pfam" id="PF07715">
    <property type="entry name" value="Plug"/>
    <property type="match status" value="1"/>
</dbReference>
<dbReference type="SUPFAM" id="SSF56935">
    <property type="entry name" value="Porins"/>
    <property type="match status" value="1"/>
</dbReference>
<evidence type="ECO:0000256" key="1">
    <source>
        <dbReference type="ARBA" id="ARBA00004571"/>
    </source>
</evidence>
<dbReference type="InterPro" id="IPR039426">
    <property type="entry name" value="TonB-dep_rcpt-like"/>
</dbReference>
<dbReference type="InterPro" id="IPR037066">
    <property type="entry name" value="Plug_dom_sf"/>
</dbReference>
<dbReference type="InterPro" id="IPR036942">
    <property type="entry name" value="Beta-barrel_TonB_sf"/>
</dbReference>
<dbReference type="AlphaFoldDB" id="A0A4R7K6Z4"/>
<evidence type="ECO:0000256" key="3">
    <source>
        <dbReference type="ARBA" id="ARBA00022452"/>
    </source>
</evidence>
<dbReference type="InterPro" id="IPR008969">
    <property type="entry name" value="CarboxyPept-like_regulatory"/>
</dbReference>
<dbReference type="SUPFAM" id="SSF49464">
    <property type="entry name" value="Carboxypeptidase regulatory domain-like"/>
    <property type="match status" value="1"/>
</dbReference>
<dbReference type="InterPro" id="IPR023996">
    <property type="entry name" value="TonB-dep_OMP_SusC/RagA"/>
</dbReference>
<proteinExistence type="inferred from homology"/>
<accession>A0A4R7K6Z4</accession>
<evidence type="ECO:0000256" key="6">
    <source>
        <dbReference type="ARBA" id="ARBA00023077"/>
    </source>
</evidence>
<keyword evidence="9 10" id="KW-0998">Cell outer membrane</keyword>
<comment type="subcellular location">
    <subcellularLocation>
        <location evidence="1 10">Cell outer membrane</location>
        <topology evidence="1 10">Multi-pass membrane protein</topology>
    </subcellularLocation>
</comment>
<dbReference type="Gene3D" id="2.40.170.20">
    <property type="entry name" value="TonB-dependent receptor, beta-barrel domain"/>
    <property type="match status" value="1"/>
</dbReference>